<dbReference type="SMART" id="SM00028">
    <property type="entry name" value="TPR"/>
    <property type="match status" value="10"/>
</dbReference>
<dbReference type="PANTHER" id="PTHR12558:SF13">
    <property type="entry name" value="CELL DIVISION CYCLE PROTEIN 27 HOMOLOG"/>
    <property type="match status" value="1"/>
</dbReference>
<evidence type="ECO:0000259" key="1">
    <source>
        <dbReference type="Pfam" id="PF13485"/>
    </source>
</evidence>
<feature type="domain" description="Peptidase MA-like" evidence="1">
    <location>
        <begin position="549"/>
        <end position="683"/>
    </location>
</feature>
<dbReference type="EMBL" id="UOGL01000390">
    <property type="protein sequence ID" value="VAX39985.1"/>
    <property type="molecule type" value="Genomic_DNA"/>
</dbReference>
<organism evidence="2">
    <name type="scientific">hydrothermal vent metagenome</name>
    <dbReference type="NCBI Taxonomy" id="652676"/>
    <lineage>
        <taxon>unclassified sequences</taxon>
        <taxon>metagenomes</taxon>
        <taxon>ecological metagenomes</taxon>
    </lineage>
</organism>
<dbReference type="Pfam" id="PF13485">
    <property type="entry name" value="Peptidase_MA_2"/>
    <property type="match status" value="1"/>
</dbReference>
<dbReference type="Pfam" id="PF13181">
    <property type="entry name" value="TPR_8"/>
    <property type="match status" value="1"/>
</dbReference>
<name>A0A3B1E360_9ZZZZ</name>
<accession>A0A3B1E360</accession>
<dbReference type="AlphaFoldDB" id="A0A3B1E360"/>
<evidence type="ECO:0000313" key="2">
    <source>
        <dbReference type="EMBL" id="VAX39985.1"/>
    </source>
</evidence>
<gene>
    <name evidence="2" type="ORF">MNBD_PLANCTO02-3281</name>
</gene>
<dbReference type="InterPro" id="IPR011990">
    <property type="entry name" value="TPR-like_helical_dom_sf"/>
</dbReference>
<dbReference type="InterPro" id="IPR019734">
    <property type="entry name" value="TPR_rpt"/>
</dbReference>
<protein>
    <recommendedName>
        <fullName evidence="1">Peptidase MA-like domain-containing protein</fullName>
    </recommendedName>
</protein>
<reference evidence="2" key="1">
    <citation type="submission" date="2018-06" db="EMBL/GenBank/DDBJ databases">
        <authorList>
            <person name="Zhirakovskaya E."/>
        </authorList>
    </citation>
    <scope>NUCLEOTIDE SEQUENCE</scope>
</reference>
<proteinExistence type="predicted"/>
<dbReference type="PROSITE" id="PS50005">
    <property type="entry name" value="TPR"/>
    <property type="match status" value="3"/>
</dbReference>
<dbReference type="Gene3D" id="1.25.40.10">
    <property type="entry name" value="Tetratricopeptide repeat domain"/>
    <property type="match status" value="2"/>
</dbReference>
<dbReference type="Pfam" id="PF14559">
    <property type="entry name" value="TPR_19"/>
    <property type="match status" value="1"/>
</dbReference>
<dbReference type="PANTHER" id="PTHR12558">
    <property type="entry name" value="CELL DIVISION CYCLE 16,23,27"/>
    <property type="match status" value="1"/>
</dbReference>
<dbReference type="SUPFAM" id="SSF81901">
    <property type="entry name" value="HCP-like"/>
    <property type="match status" value="1"/>
</dbReference>
<sequence>MFRFKVVLFLVFSFAGHYVLGSDDFVPLHQHLQQGRYEEALELCDALAEKKENKTNVAKGKIVKSRYLAMVATGQYNTAREMLDLVLKTDPKNADIYAYSAELFYKTGQYKKGEAAANFAIQQNAEHPLAHLVLADIYTETGRLKKGHDGYRWFVRYYNRVQPKDANSLLLTGRGSAQYARWNSASQIFDFVVNTLCVDALAADELSWQAYSLSGKLLLEKFNRAQSIPDFKKGLAINPQATDLWVSLGEADAQKYRWAEAEKLADKALKINPQHLGAFHLKMNVQLAAGHIEKTLQLAQRALKINPQHQTTLSYLAACYYLQEGAPDKKQLQTVLKNFESIDKVHLKKPSRLLKLLTALAKQNSHPGYFFDQLGTLLELKMKFTAAEQFYNQAIIAMPKLPSPKTSLGMLYMRVGKTKEATKMLNDAFRADPYHVRVSNMRKVLRVLKGYDVIATEHFVVRVDSKYDRLLGEYMSDYLEEIHPELIKQFGYEPLQRTQFEIFNKSKGVSAHGWFSARMVGLPWIQTIGASTGMIVALASPTASPKPYNWARVLKHEYVHIITLQQTNFNIPHWFTEALAVTSEGTPRPDKWNELLLQRVPQEKLWTLSNLNDGFTRPESPDDWQFAYCQSRLYAQYMIEKHGKEVIPKLLELYRKGKPTAEAVPQATGVSLEQFEKGYLKYLKKITATLQRRKNVAETKSLKELQQAHADKPNDLKISARLAFSLYKNNKLSKARKLAKKILKKDSTLPRAALVIALLELKSADNEAAIDVLTPALNKENPHPQLLTLLAKTELAEEHFKKATTLYELGEKNFPHNLEWTKGLATLYLQTKNERKLKTALTKLAEHDSDNPLYRKKLAKMSLENKEYTAAIKHARMALHVDVLDAEIHHVLGVAYRENKQPKRARKELKIALELKPKDKEIEKDLSTIQASK</sequence>
<dbReference type="SUPFAM" id="SSF48452">
    <property type="entry name" value="TPR-like"/>
    <property type="match status" value="3"/>
</dbReference>
<dbReference type="InterPro" id="IPR039568">
    <property type="entry name" value="Peptidase_MA-like_dom"/>
</dbReference>